<dbReference type="PANTHER" id="PTHR45436:SF16">
    <property type="entry name" value="HISTIDINE KINASE"/>
    <property type="match status" value="1"/>
</dbReference>
<dbReference type="PROSITE" id="PS50109">
    <property type="entry name" value="HIS_KIN"/>
    <property type="match status" value="1"/>
</dbReference>
<dbReference type="Pfam" id="PF00512">
    <property type="entry name" value="HisKA"/>
    <property type="match status" value="1"/>
</dbReference>
<feature type="transmembrane region" description="Helical" evidence="11">
    <location>
        <begin position="21"/>
        <end position="43"/>
    </location>
</feature>
<dbReference type="GO" id="GO:0005886">
    <property type="term" value="C:plasma membrane"/>
    <property type="evidence" value="ECO:0007669"/>
    <property type="project" value="TreeGrafter"/>
</dbReference>
<evidence type="ECO:0000256" key="11">
    <source>
        <dbReference type="SAM" id="Phobius"/>
    </source>
</evidence>
<dbReference type="InterPro" id="IPR005467">
    <property type="entry name" value="His_kinase_dom"/>
</dbReference>
<evidence type="ECO:0000256" key="6">
    <source>
        <dbReference type="ARBA" id="ARBA00022692"/>
    </source>
</evidence>
<evidence type="ECO:0000256" key="8">
    <source>
        <dbReference type="ARBA" id="ARBA00022989"/>
    </source>
</evidence>
<dbReference type="Pfam" id="PF02518">
    <property type="entry name" value="HATPase_c"/>
    <property type="match status" value="1"/>
</dbReference>
<keyword evidence="4" id="KW-0597">Phosphoprotein</keyword>
<dbReference type="CDD" id="cd00082">
    <property type="entry name" value="HisKA"/>
    <property type="match status" value="1"/>
</dbReference>
<evidence type="ECO:0000256" key="5">
    <source>
        <dbReference type="ARBA" id="ARBA00022679"/>
    </source>
</evidence>
<dbReference type="SUPFAM" id="SSF47384">
    <property type="entry name" value="Homodimeric domain of signal transducing histidine kinase"/>
    <property type="match status" value="1"/>
</dbReference>
<dbReference type="Gene3D" id="1.10.287.130">
    <property type="match status" value="1"/>
</dbReference>
<reference evidence="13 14" key="1">
    <citation type="submission" date="2015-11" db="EMBL/GenBank/DDBJ databases">
        <title>Genome sequences of Lysobacter enzymogenes strain C3 and Lysobacter antibioticus ATCC 29479.</title>
        <authorList>
            <person name="Kobayashi D.Y."/>
        </authorList>
    </citation>
    <scope>NUCLEOTIDE SEQUENCE [LARGE SCALE GENOMIC DNA]</scope>
    <source>
        <strain evidence="13 14">C3</strain>
    </source>
</reference>
<evidence type="ECO:0000256" key="2">
    <source>
        <dbReference type="ARBA" id="ARBA00004370"/>
    </source>
</evidence>
<keyword evidence="8 11" id="KW-1133">Transmembrane helix</keyword>
<dbReference type="AlphaFoldDB" id="A0A0S2DL48"/>
<dbReference type="Gene3D" id="3.30.565.10">
    <property type="entry name" value="Histidine kinase-like ATPase, C-terminal domain"/>
    <property type="match status" value="1"/>
</dbReference>
<comment type="subcellular location">
    <subcellularLocation>
        <location evidence="2">Membrane</location>
    </subcellularLocation>
</comment>
<dbReference type="Proteomes" id="UP000061569">
    <property type="component" value="Chromosome"/>
</dbReference>
<evidence type="ECO:0000256" key="3">
    <source>
        <dbReference type="ARBA" id="ARBA00012438"/>
    </source>
</evidence>
<dbReference type="KEGG" id="lez:GLE_3934"/>
<evidence type="ECO:0000256" key="9">
    <source>
        <dbReference type="ARBA" id="ARBA00023136"/>
    </source>
</evidence>
<keyword evidence="6 11" id="KW-0812">Transmembrane</keyword>
<dbReference type="GO" id="GO:0000155">
    <property type="term" value="F:phosphorelay sensor kinase activity"/>
    <property type="evidence" value="ECO:0007669"/>
    <property type="project" value="InterPro"/>
</dbReference>
<comment type="catalytic activity">
    <reaction evidence="1">
        <text>ATP + protein L-histidine = ADP + protein N-phospho-L-histidine.</text>
        <dbReference type="EC" id="2.7.13.3"/>
    </reaction>
</comment>
<keyword evidence="7 13" id="KW-0418">Kinase</keyword>
<sequence length="453" mass="49895">MDRFAATAMPQGLPRKIKLAFILQALIGSIAITLGILLAGLAVRHVVLEQRMQREADDYWDGRKRDPEYPLPRTSTTRGHFVPTGASDSVLPAQMRAVGSGLHNLPGGGKVVLVDRREAGSFYLVYATSLIDEAILYTGLFSLLFSLLTTYLISWHTYRTSKRLVSPVSWLANVVSQWDPRDPDTSLIEPIKFPYDPGSEVRRLSSALSGLAERVSDFVQRERDFTRDASHELRTPLTVIRVATDLMLADPDTPVRAQRSLLRVQRAGRDMEAVIDAFLILARESDVEPQSEEFAVRDIVDNEMERILPLLNGKPVELHLYDEGGPRLTAPPHALGVMIGNLLSNAVRFTDSGRIDVRLSRDGIEIRDTGIGMSVETLTKAFTPFYRADFSAGDGKGMGLSIVRRLGERFGWPVTLTSAPGQGTTAVIRFKPGLPPPLAPMTPPAPVPRVPEA</sequence>
<dbReference type="EMBL" id="CP013140">
    <property type="protein sequence ID" value="ALN59276.1"/>
    <property type="molecule type" value="Genomic_DNA"/>
</dbReference>
<dbReference type="InterPro" id="IPR036890">
    <property type="entry name" value="HATPase_C_sf"/>
</dbReference>
<dbReference type="PRINTS" id="PR00344">
    <property type="entry name" value="BCTRLSENSOR"/>
</dbReference>
<dbReference type="InterPro" id="IPR003661">
    <property type="entry name" value="HisK_dim/P_dom"/>
</dbReference>
<dbReference type="InterPro" id="IPR036097">
    <property type="entry name" value="HisK_dim/P_sf"/>
</dbReference>
<dbReference type="InterPro" id="IPR004358">
    <property type="entry name" value="Sig_transdc_His_kin-like_C"/>
</dbReference>
<dbReference type="SMART" id="SM00387">
    <property type="entry name" value="HATPase_c"/>
    <property type="match status" value="1"/>
</dbReference>
<feature type="region of interest" description="Disordered" evidence="10">
    <location>
        <begin position="434"/>
        <end position="453"/>
    </location>
</feature>
<organism evidence="13 14">
    <name type="scientific">Lysobacter enzymogenes</name>
    <dbReference type="NCBI Taxonomy" id="69"/>
    <lineage>
        <taxon>Bacteria</taxon>
        <taxon>Pseudomonadati</taxon>
        <taxon>Pseudomonadota</taxon>
        <taxon>Gammaproteobacteria</taxon>
        <taxon>Lysobacterales</taxon>
        <taxon>Lysobacteraceae</taxon>
        <taxon>Lysobacter</taxon>
    </lineage>
</organism>
<dbReference type="PATRIC" id="fig|69.6.peg.3871"/>
<evidence type="ECO:0000313" key="13">
    <source>
        <dbReference type="EMBL" id="ALN59276.1"/>
    </source>
</evidence>
<evidence type="ECO:0000256" key="7">
    <source>
        <dbReference type="ARBA" id="ARBA00022777"/>
    </source>
</evidence>
<feature type="region of interest" description="Disordered" evidence="10">
    <location>
        <begin position="63"/>
        <end position="85"/>
    </location>
</feature>
<feature type="transmembrane region" description="Helical" evidence="11">
    <location>
        <begin position="134"/>
        <end position="153"/>
    </location>
</feature>
<name>A0A0S2DL48_LYSEN</name>
<dbReference type="InterPro" id="IPR050428">
    <property type="entry name" value="TCS_sensor_his_kinase"/>
</dbReference>
<proteinExistence type="predicted"/>
<evidence type="ECO:0000256" key="1">
    <source>
        <dbReference type="ARBA" id="ARBA00000085"/>
    </source>
</evidence>
<gene>
    <name evidence="13" type="ORF">GLE_3934</name>
</gene>
<evidence type="ECO:0000313" key="14">
    <source>
        <dbReference type="Proteomes" id="UP000061569"/>
    </source>
</evidence>
<dbReference type="SMART" id="SM00388">
    <property type="entry name" value="HisKA"/>
    <property type="match status" value="1"/>
</dbReference>
<evidence type="ECO:0000259" key="12">
    <source>
        <dbReference type="PROSITE" id="PS50109"/>
    </source>
</evidence>
<dbReference type="EC" id="2.7.13.3" evidence="3"/>
<keyword evidence="9 11" id="KW-0472">Membrane</keyword>
<dbReference type="InterPro" id="IPR003594">
    <property type="entry name" value="HATPase_dom"/>
</dbReference>
<dbReference type="PANTHER" id="PTHR45436">
    <property type="entry name" value="SENSOR HISTIDINE KINASE YKOH"/>
    <property type="match status" value="1"/>
</dbReference>
<accession>A0A0S2DL48</accession>
<protein>
    <recommendedName>
        <fullName evidence="3">histidine kinase</fullName>
        <ecNumber evidence="3">2.7.13.3</ecNumber>
    </recommendedName>
</protein>
<evidence type="ECO:0000256" key="4">
    <source>
        <dbReference type="ARBA" id="ARBA00022553"/>
    </source>
</evidence>
<keyword evidence="5" id="KW-0808">Transferase</keyword>
<dbReference type="SUPFAM" id="SSF55874">
    <property type="entry name" value="ATPase domain of HSP90 chaperone/DNA topoisomerase II/histidine kinase"/>
    <property type="match status" value="1"/>
</dbReference>
<evidence type="ECO:0000256" key="10">
    <source>
        <dbReference type="SAM" id="MobiDB-lite"/>
    </source>
</evidence>
<feature type="domain" description="Histidine kinase" evidence="12">
    <location>
        <begin position="228"/>
        <end position="434"/>
    </location>
</feature>
<dbReference type="STRING" id="69.GLE_3934"/>